<proteinExistence type="predicted"/>
<sequence length="109" mass="12577">MADAPYLISGRNTIIHKLRKLDLLIINGRRDPVLLVMHNEIEVYEGKIPQNKLDAKRMDMAKVDIASGDNFGDYRPMLFIQTLNNKEYKIDYSKAGTDFFITVHQDSTF</sequence>
<accession>A0AAW8R829</accession>
<protein>
    <submittedName>
        <fullName evidence="1">Uncharacterized protein</fullName>
    </submittedName>
</protein>
<dbReference type="Proteomes" id="UP001249020">
    <property type="component" value="Unassembled WGS sequence"/>
</dbReference>
<evidence type="ECO:0000313" key="2">
    <source>
        <dbReference type="Proteomes" id="UP001249020"/>
    </source>
</evidence>
<dbReference type="EMBL" id="JAVRIE010000007">
    <property type="protein sequence ID" value="MDT0584048.1"/>
    <property type="molecule type" value="Genomic_DNA"/>
</dbReference>
<evidence type="ECO:0000313" key="1">
    <source>
        <dbReference type="EMBL" id="MDT0584048.1"/>
    </source>
</evidence>
<comment type="caution">
    <text evidence="1">The sequence shown here is derived from an EMBL/GenBank/DDBJ whole genome shotgun (WGS) entry which is preliminary data.</text>
</comment>
<organism evidence="1 2">
    <name type="scientific">Brumicola blandensis</name>
    <dbReference type="NCBI Taxonomy" id="3075611"/>
    <lineage>
        <taxon>Bacteria</taxon>
        <taxon>Pseudomonadati</taxon>
        <taxon>Pseudomonadota</taxon>
        <taxon>Gammaproteobacteria</taxon>
        <taxon>Alteromonadales</taxon>
        <taxon>Alteromonadaceae</taxon>
        <taxon>Brumicola</taxon>
    </lineage>
</organism>
<reference evidence="1 2" key="1">
    <citation type="submission" date="2023-09" db="EMBL/GenBank/DDBJ databases">
        <authorList>
            <person name="Rey-Velasco X."/>
        </authorList>
    </citation>
    <scope>NUCLEOTIDE SEQUENCE [LARGE SCALE GENOMIC DNA]</scope>
    <source>
        <strain evidence="1 2">W409</strain>
    </source>
</reference>
<gene>
    <name evidence="1" type="ORF">RM544_15980</name>
</gene>
<dbReference type="AlphaFoldDB" id="A0AAW8R829"/>
<name>A0AAW8R829_9ALTE</name>
<dbReference type="RefSeq" id="WP_311362815.1">
    <property type="nucleotide sequence ID" value="NZ_JAVRIE010000007.1"/>
</dbReference>
<keyword evidence="2" id="KW-1185">Reference proteome</keyword>